<dbReference type="AlphaFoldDB" id="A0A8D8D8M3"/>
<name>A0A8D8D8M3_CULPI</name>
<accession>A0A8D8D8M3</accession>
<evidence type="ECO:0000313" key="1">
    <source>
        <dbReference type="EMBL" id="CAG6504921.1"/>
    </source>
</evidence>
<dbReference type="EMBL" id="HBUE01255570">
    <property type="protein sequence ID" value="CAG6556211.1"/>
    <property type="molecule type" value="Transcribed_RNA"/>
</dbReference>
<reference evidence="1" key="1">
    <citation type="submission" date="2021-05" db="EMBL/GenBank/DDBJ databases">
        <authorList>
            <person name="Alioto T."/>
            <person name="Alioto T."/>
            <person name="Gomez Garrido J."/>
        </authorList>
    </citation>
    <scope>NUCLEOTIDE SEQUENCE</scope>
</reference>
<proteinExistence type="predicted"/>
<protein>
    <submittedName>
        <fullName evidence="1">(northern house mosquito) hypothetical protein</fullName>
    </submittedName>
</protein>
<sequence>MFSQTIFIYSFFCNLSLCPNCFIPNIQHTHNLLTTNQHTQHTTQPKVVSVPAHKTRSRRGRVANSINRRREATTECQLLVVVEPTNHPKPLVYMFFFLFSLYDIYKPVKTKQNNLNSATIVVIQE</sequence>
<organism evidence="1">
    <name type="scientific">Culex pipiens</name>
    <name type="common">House mosquito</name>
    <dbReference type="NCBI Taxonomy" id="7175"/>
    <lineage>
        <taxon>Eukaryota</taxon>
        <taxon>Metazoa</taxon>
        <taxon>Ecdysozoa</taxon>
        <taxon>Arthropoda</taxon>
        <taxon>Hexapoda</taxon>
        <taxon>Insecta</taxon>
        <taxon>Pterygota</taxon>
        <taxon>Neoptera</taxon>
        <taxon>Endopterygota</taxon>
        <taxon>Diptera</taxon>
        <taxon>Nematocera</taxon>
        <taxon>Culicoidea</taxon>
        <taxon>Culicidae</taxon>
        <taxon>Culicinae</taxon>
        <taxon>Culicini</taxon>
        <taxon>Culex</taxon>
        <taxon>Culex</taxon>
    </lineage>
</organism>
<dbReference type="EMBL" id="HBUE01150595">
    <property type="protein sequence ID" value="CAG6504921.1"/>
    <property type="molecule type" value="Transcribed_RNA"/>
</dbReference>